<dbReference type="AlphaFoldDB" id="A0A939LMT9"/>
<name>A0A939LMT9_9CELL</name>
<accession>A0A939LMT9</accession>
<comment type="caution">
    <text evidence="1">The sequence shown here is derived from an EMBL/GenBank/DDBJ whole genome shotgun (WGS) entry which is preliminary data.</text>
</comment>
<keyword evidence="2" id="KW-1185">Reference proteome</keyword>
<dbReference type="EMBL" id="JAGEMK010000002">
    <property type="protein sequence ID" value="MBO1751092.1"/>
    <property type="molecule type" value="Genomic_DNA"/>
</dbReference>
<proteinExistence type="predicted"/>
<gene>
    <name evidence="1" type="ORF">J4G33_04670</name>
</gene>
<evidence type="ECO:0000313" key="2">
    <source>
        <dbReference type="Proteomes" id="UP000664209"/>
    </source>
</evidence>
<reference evidence="1" key="1">
    <citation type="submission" date="2021-03" db="EMBL/GenBank/DDBJ databases">
        <title>Actinotalea soli sp. nov., isolated from soil.</title>
        <authorList>
            <person name="Ping W."/>
            <person name="Zhang J."/>
        </authorList>
    </citation>
    <scope>NUCLEOTIDE SEQUENCE</scope>
    <source>
        <strain evidence="1">BY-33</strain>
    </source>
</reference>
<organism evidence="1 2">
    <name type="scientific">Actinotalea soli</name>
    <dbReference type="NCBI Taxonomy" id="2819234"/>
    <lineage>
        <taxon>Bacteria</taxon>
        <taxon>Bacillati</taxon>
        <taxon>Actinomycetota</taxon>
        <taxon>Actinomycetes</taxon>
        <taxon>Micrococcales</taxon>
        <taxon>Cellulomonadaceae</taxon>
        <taxon>Actinotalea</taxon>
    </lineage>
</organism>
<dbReference type="Proteomes" id="UP000664209">
    <property type="component" value="Unassembled WGS sequence"/>
</dbReference>
<evidence type="ECO:0000313" key="1">
    <source>
        <dbReference type="EMBL" id="MBO1751092.1"/>
    </source>
</evidence>
<dbReference type="RefSeq" id="WP_208054781.1">
    <property type="nucleotide sequence ID" value="NZ_JAGEMK010000002.1"/>
</dbReference>
<sequence length="153" mass="16648">MSERWQGWAARLDHPDLPPPIAAAVARRGTTEERHALVANRALSHDVLLTIITTNEPEIASGLLLNYDLPAEMVDVLAERLALPEEVASGHPNASLARKMRQPVGELTGLALHRFFLAVRASETQQRQVHEAIDQDGGQALTTVWGAVRPVGS</sequence>
<protein>
    <submittedName>
        <fullName evidence="1">Uncharacterized protein</fullName>
    </submittedName>
</protein>